<evidence type="ECO:0000256" key="7">
    <source>
        <dbReference type="ARBA" id="ARBA00022989"/>
    </source>
</evidence>
<evidence type="ECO:0000259" key="10">
    <source>
        <dbReference type="PROSITE" id="PS50893"/>
    </source>
</evidence>
<keyword evidence="7 9" id="KW-1133">Transmembrane helix</keyword>
<dbReference type="Gene3D" id="1.20.1560.10">
    <property type="entry name" value="ABC transporter type 1, transmembrane domain"/>
    <property type="match status" value="1"/>
</dbReference>
<dbReference type="CDD" id="cd18552">
    <property type="entry name" value="ABC_6TM_MsbA_like"/>
    <property type="match status" value="1"/>
</dbReference>
<evidence type="ECO:0000256" key="4">
    <source>
        <dbReference type="ARBA" id="ARBA00022692"/>
    </source>
</evidence>
<gene>
    <name evidence="12" type="ORF">DGD08_16040</name>
</gene>
<reference evidence="12 13" key="1">
    <citation type="journal article" date="2018" name="Nat. Biotechnol.">
        <title>A standardized bacterial taxonomy based on genome phylogeny substantially revises the tree of life.</title>
        <authorList>
            <person name="Parks D.H."/>
            <person name="Chuvochina M."/>
            <person name="Waite D.W."/>
            <person name="Rinke C."/>
            <person name="Skarshewski A."/>
            <person name="Chaumeil P.A."/>
            <person name="Hugenholtz P."/>
        </authorList>
    </citation>
    <scope>NUCLEOTIDE SEQUENCE [LARGE SCALE GENOMIC DNA]</scope>
    <source>
        <strain evidence="12">UBA8844</strain>
    </source>
</reference>
<evidence type="ECO:0000259" key="11">
    <source>
        <dbReference type="PROSITE" id="PS50929"/>
    </source>
</evidence>
<dbReference type="PROSITE" id="PS50929">
    <property type="entry name" value="ABC_TM1F"/>
    <property type="match status" value="1"/>
</dbReference>
<dbReference type="GO" id="GO:0005886">
    <property type="term" value="C:plasma membrane"/>
    <property type="evidence" value="ECO:0007669"/>
    <property type="project" value="UniProtKB-SubCell"/>
</dbReference>
<dbReference type="SUPFAM" id="SSF52540">
    <property type="entry name" value="P-loop containing nucleoside triphosphate hydrolases"/>
    <property type="match status" value="1"/>
</dbReference>
<dbReference type="PROSITE" id="PS50893">
    <property type="entry name" value="ABC_TRANSPORTER_2"/>
    <property type="match status" value="1"/>
</dbReference>
<organism evidence="12 13">
    <name type="scientific">Gemmatimonas aurantiaca</name>
    <dbReference type="NCBI Taxonomy" id="173480"/>
    <lineage>
        <taxon>Bacteria</taxon>
        <taxon>Pseudomonadati</taxon>
        <taxon>Gemmatimonadota</taxon>
        <taxon>Gemmatimonadia</taxon>
        <taxon>Gemmatimonadales</taxon>
        <taxon>Gemmatimonadaceae</taxon>
        <taxon>Gemmatimonas</taxon>
    </lineage>
</organism>
<dbReference type="SMART" id="SM00382">
    <property type="entry name" value="AAA"/>
    <property type="match status" value="1"/>
</dbReference>
<dbReference type="InterPro" id="IPR036640">
    <property type="entry name" value="ABC1_TM_sf"/>
</dbReference>
<keyword evidence="6 12" id="KW-0067">ATP-binding</keyword>
<dbReference type="InterPro" id="IPR003593">
    <property type="entry name" value="AAA+_ATPase"/>
</dbReference>
<feature type="transmembrane region" description="Helical" evidence="9">
    <location>
        <begin position="198"/>
        <end position="217"/>
    </location>
</feature>
<dbReference type="AlphaFoldDB" id="A0A3D4VEE6"/>
<keyword evidence="5" id="KW-0547">Nucleotide-binding</keyword>
<feature type="transmembrane region" description="Helical" evidence="9">
    <location>
        <begin position="98"/>
        <end position="117"/>
    </location>
</feature>
<evidence type="ECO:0000256" key="9">
    <source>
        <dbReference type="SAM" id="Phobius"/>
    </source>
</evidence>
<dbReference type="EMBL" id="DPIY01000011">
    <property type="protein sequence ID" value="HCT58717.1"/>
    <property type="molecule type" value="Genomic_DNA"/>
</dbReference>
<evidence type="ECO:0000256" key="6">
    <source>
        <dbReference type="ARBA" id="ARBA00022840"/>
    </source>
</evidence>
<dbReference type="Pfam" id="PF00664">
    <property type="entry name" value="ABC_membrane"/>
    <property type="match status" value="1"/>
</dbReference>
<keyword evidence="2" id="KW-0813">Transport</keyword>
<feature type="domain" description="ABC transmembrane type-1" evidence="11">
    <location>
        <begin position="34"/>
        <end position="342"/>
    </location>
</feature>
<dbReference type="Pfam" id="PF00005">
    <property type="entry name" value="ABC_tran"/>
    <property type="match status" value="1"/>
</dbReference>
<dbReference type="InterPro" id="IPR027417">
    <property type="entry name" value="P-loop_NTPase"/>
</dbReference>
<dbReference type="OMA" id="MTWLGER"/>
<dbReference type="FunFam" id="3.40.50.300:FF:000221">
    <property type="entry name" value="Multidrug ABC transporter ATP-binding protein"/>
    <property type="match status" value="1"/>
</dbReference>
<protein>
    <submittedName>
        <fullName evidence="12">ABC transporter ATP-binding protein</fullName>
    </submittedName>
</protein>
<dbReference type="PANTHER" id="PTHR43394">
    <property type="entry name" value="ATP-DEPENDENT PERMEASE MDL1, MITOCHONDRIAL"/>
    <property type="match status" value="1"/>
</dbReference>
<dbReference type="PROSITE" id="PS00211">
    <property type="entry name" value="ABC_TRANSPORTER_1"/>
    <property type="match status" value="1"/>
</dbReference>
<evidence type="ECO:0000256" key="2">
    <source>
        <dbReference type="ARBA" id="ARBA00022448"/>
    </source>
</evidence>
<keyword evidence="3" id="KW-1003">Cell membrane</keyword>
<dbReference type="SUPFAM" id="SSF90123">
    <property type="entry name" value="ABC transporter transmembrane region"/>
    <property type="match status" value="1"/>
</dbReference>
<evidence type="ECO:0000256" key="8">
    <source>
        <dbReference type="ARBA" id="ARBA00023136"/>
    </source>
</evidence>
<keyword evidence="8 9" id="KW-0472">Membrane</keyword>
<keyword evidence="4 9" id="KW-0812">Transmembrane</keyword>
<evidence type="ECO:0000256" key="3">
    <source>
        <dbReference type="ARBA" id="ARBA00022475"/>
    </source>
</evidence>
<evidence type="ECO:0000313" key="13">
    <source>
        <dbReference type="Proteomes" id="UP000264071"/>
    </source>
</evidence>
<dbReference type="PANTHER" id="PTHR43394:SF1">
    <property type="entry name" value="ATP-BINDING CASSETTE SUB-FAMILY B MEMBER 10, MITOCHONDRIAL"/>
    <property type="match status" value="1"/>
</dbReference>
<dbReference type="InterPro" id="IPR011527">
    <property type="entry name" value="ABC1_TM_dom"/>
</dbReference>
<sequence length="639" mass="69457">MSAAVAATGAFRTPASRLWRRLWRFVGPHKGKLVAVVLLNAAAAVADVFSFTLLVPFFNAFFKTDQLLPSTGTIGQLLERTIGFLLDEQDRMGSLQNVMLIVIAAVTLKNTLIWLSGQVGVQLQEYVVRDLRSSLYAHLLRLPLPWFTRNKVGQVISRVLSDTTNAKTVVTELVTRSMWSGAQVVATLVAMFTTSWRLSLAALVIAPLTIGAIQPVLRKLRRGYRRLGNEQGEMTSLVQEVVSGVRLVKSYRAEGREEHRFVTQNQAYAKGFVRVGRLALLSGPVTETLGTFTAVAILWYGAQLVLVQETLTGAELLVFLVQVMRLLQPLKQLSQVPAAAQQSLASAERIFEILDAPTETANDRGTRTTATFANHLVFEDVGFQYDAHAVALRGVTFTARKGEVVALVGASGAGKSTLVDLVPRFLDPTAGRILLDGVDLREIRLEALRGLIGIVSQDTVLFNDTVRANVAFGRPDATQAQLDAAARAANALGFIEALPQGWDTNLGERGTRLSGGQRQRLAIARALVSDPPILILDEATSALDVESERLVQEAIDNLLVGRTVFVIAHRLATIQHADRILVLDGGALIEEGSHAELLTRDGAYARLHALQFDRRAVILDDESDMPANETAAVPTSGDE</sequence>
<accession>A0A3D4VEE6</accession>
<dbReference type="GO" id="GO:0015421">
    <property type="term" value="F:ABC-type oligopeptide transporter activity"/>
    <property type="evidence" value="ECO:0007669"/>
    <property type="project" value="TreeGrafter"/>
</dbReference>
<evidence type="ECO:0000256" key="5">
    <source>
        <dbReference type="ARBA" id="ARBA00022741"/>
    </source>
</evidence>
<dbReference type="Gene3D" id="3.40.50.300">
    <property type="entry name" value="P-loop containing nucleotide triphosphate hydrolases"/>
    <property type="match status" value="1"/>
</dbReference>
<feature type="transmembrane region" description="Helical" evidence="9">
    <location>
        <begin position="33"/>
        <end position="58"/>
    </location>
</feature>
<name>A0A3D4VEE6_9BACT</name>
<dbReference type="Proteomes" id="UP000264071">
    <property type="component" value="Unassembled WGS sequence"/>
</dbReference>
<dbReference type="InterPro" id="IPR003439">
    <property type="entry name" value="ABC_transporter-like_ATP-bd"/>
</dbReference>
<evidence type="ECO:0000256" key="1">
    <source>
        <dbReference type="ARBA" id="ARBA00004651"/>
    </source>
</evidence>
<evidence type="ECO:0000313" key="12">
    <source>
        <dbReference type="EMBL" id="HCT58717.1"/>
    </source>
</evidence>
<proteinExistence type="predicted"/>
<comment type="caution">
    <text evidence="12">The sequence shown here is derived from an EMBL/GenBank/DDBJ whole genome shotgun (WGS) entry which is preliminary data.</text>
</comment>
<dbReference type="GO" id="GO:0005524">
    <property type="term" value="F:ATP binding"/>
    <property type="evidence" value="ECO:0007669"/>
    <property type="project" value="UniProtKB-KW"/>
</dbReference>
<feature type="domain" description="ABC transporter" evidence="10">
    <location>
        <begin position="376"/>
        <end position="610"/>
    </location>
</feature>
<dbReference type="GO" id="GO:0016887">
    <property type="term" value="F:ATP hydrolysis activity"/>
    <property type="evidence" value="ECO:0007669"/>
    <property type="project" value="InterPro"/>
</dbReference>
<dbReference type="GO" id="GO:0090374">
    <property type="term" value="P:oligopeptide export from mitochondrion"/>
    <property type="evidence" value="ECO:0007669"/>
    <property type="project" value="TreeGrafter"/>
</dbReference>
<comment type="subcellular location">
    <subcellularLocation>
        <location evidence="1">Cell membrane</location>
        <topology evidence="1">Multi-pass membrane protein</topology>
    </subcellularLocation>
</comment>
<dbReference type="InterPro" id="IPR017871">
    <property type="entry name" value="ABC_transporter-like_CS"/>
</dbReference>
<dbReference type="InterPro" id="IPR039421">
    <property type="entry name" value="Type_1_exporter"/>
</dbReference>